<sequence>MTQATPSVRSFGTAMSDRTIQVGHRQIFVTPAVEKTDGGPLSAYSARFGRGEVADLPAPYEEVWVVLRGALRIRGGSGEVVVGAGDFVQVPEQSPGTVEAIEDTVLVCVSVPAH</sequence>
<gene>
    <name evidence="2" type="ORF">DY240_24805</name>
</gene>
<reference evidence="2 3" key="1">
    <citation type="submission" date="2018-09" db="EMBL/GenBank/DDBJ databases">
        <title>Isolation, diversity and antifungal activity of actinobacteria from wheat.</title>
        <authorList>
            <person name="Han C."/>
        </authorList>
    </citation>
    <scope>NUCLEOTIDE SEQUENCE [LARGE SCALE GENOMIC DNA]</scope>
    <source>
        <strain evidence="2 3">NEAU-YY265</strain>
    </source>
</reference>
<dbReference type="Gene3D" id="2.60.120.10">
    <property type="entry name" value="Jelly Rolls"/>
    <property type="match status" value="1"/>
</dbReference>
<name>A0A418KJ85_9ACTN</name>
<dbReference type="Proteomes" id="UP000284057">
    <property type="component" value="Unassembled WGS sequence"/>
</dbReference>
<comment type="caution">
    <text evidence="2">The sequence shown here is derived from an EMBL/GenBank/DDBJ whole genome shotgun (WGS) entry which is preliminary data.</text>
</comment>
<protein>
    <submittedName>
        <fullName evidence="2">Cupin domain-containing protein</fullName>
    </submittedName>
</protein>
<dbReference type="OrthoDB" id="3430665at2"/>
<feature type="domain" description="Cupin type-2" evidence="1">
    <location>
        <begin position="59"/>
        <end position="111"/>
    </location>
</feature>
<dbReference type="RefSeq" id="WP_119662384.1">
    <property type="nucleotide sequence ID" value="NZ_QUAL01000351.1"/>
</dbReference>
<dbReference type="InterPro" id="IPR014710">
    <property type="entry name" value="RmlC-like_jellyroll"/>
</dbReference>
<dbReference type="SUPFAM" id="SSF51182">
    <property type="entry name" value="RmlC-like cupins"/>
    <property type="match status" value="1"/>
</dbReference>
<organism evidence="2 3">
    <name type="scientific">Jiangella rhizosphaerae</name>
    <dbReference type="NCBI Taxonomy" id="2293569"/>
    <lineage>
        <taxon>Bacteria</taxon>
        <taxon>Bacillati</taxon>
        <taxon>Actinomycetota</taxon>
        <taxon>Actinomycetes</taxon>
        <taxon>Jiangellales</taxon>
        <taxon>Jiangellaceae</taxon>
        <taxon>Jiangella</taxon>
    </lineage>
</organism>
<keyword evidence="3" id="KW-1185">Reference proteome</keyword>
<proteinExistence type="predicted"/>
<evidence type="ECO:0000259" key="1">
    <source>
        <dbReference type="Pfam" id="PF07883"/>
    </source>
</evidence>
<dbReference type="AlphaFoldDB" id="A0A418KJ85"/>
<accession>A0A418KJ85</accession>
<evidence type="ECO:0000313" key="3">
    <source>
        <dbReference type="Proteomes" id="UP000284057"/>
    </source>
</evidence>
<dbReference type="InterPro" id="IPR011051">
    <property type="entry name" value="RmlC_Cupin_sf"/>
</dbReference>
<dbReference type="InterPro" id="IPR013096">
    <property type="entry name" value="Cupin_2"/>
</dbReference>
<dbReference type="Pfam" id="PF07883">
    <property type="entry name" value="Cupin_2"/>
    <property type="match status" value="1"/>
</dbReference>
<evidence type="ECO:0000313" key="2">
    <source>
        <dbReference type="EMBL" id="RIQ14431.1"/>
    </source>
</evidence>
<dbReference type="EMBL" id="QUAL01000351">
    <property type="protein sequence ID" value="RIQ14431.1"/>
    <property type="molecule type" value="Genomic_DNA"/>
</dbReference>